<reference evidence="7 8" key="1">
    <citation type="submission" date="2021-01" db="EMBL/GenBank/DDBJ databases">
        <title>Streptomyces acididurans sp. nov., isolated from a peat swamp forest soil.</title>
        <authorList>
            <person name="Chantavorakit T."/>
            <person name="Duangmal K."/>
        </authorList>
    </citation>
    <scope>NUCLEOTIDE SEQUENCE [LARGE SCALE GENOMIC DNA]</scope>
    <source>
        <strain evidence="7 8">KK5PA1</strain>
    </source>
</reference>
<evidence type="ECO:0000256" key="6">
    <source>
        <dbReference type="SAM" id="SignalP"/>
    </source>
</evidence>
<name>A0ABS2TX35_9ACTN</name>
<feature type="region of interest" description="Disordered" evidence="5">
    <location>
        <begin position="32"/>
        <end position="59"/>
    </location>
</feature>
<gene>
    <name evidence="7" type="primary">ngcE</name>
    <name evidence="7" type="ORF">ITX44_23005</name>
</gene>
<keyword evidence="8" id="KW-1185">Reference proteome</keyword>
<feature type="compositionally biased region" description="Low complexity" evidence="5">
    <location>
        <begin position="32"/>
        <end position="57"/>
    </location>
</feature>
<dbReference type="InterPro" id="IPR022386">
    <property type="entry name" value="Chitin_NgcE"/>
</dbReference>
<comment type="similarity">
    <text evidence="2">Belongs to the bacterial solute-binding protein 1 family.</text>
</comment>
<comment type="subcellular location">
    <subcellularLocation>
        <location evidence="1">Cell envelope</location>
    </subcellularLocation>
</comment>
<keyword evidence="4 6" id="KW-0732">Signal</keyword>
<dbReference type="InterPro" id="IPR006059">
    <property type="entry name" value="SBP"/>
</dbReference>
<feature type="chain" id="PRO_5045048492" evidence="6">
    <location>
        <begin position="33"/>
        <end position="468"/>
    </location>
</feature>
<dbReference type="Gene3D" id="3.40.190.10">
    <property type="entry name" value="Periplasmic binding protein-like II"/>
    <property type="match status" value="2"/>
</dbReference>
<evidence type="ECO:0000256" key="5">
    <source>
        <dbReference type="SAM" id="MobiDB-lite"/>
    </source>
</evidence>
<dbReference type="InterPro" id="IPR050490">
    <property type="entry name" value="Bact_solute-bd_prot1"/>
</dbReference>
<evidence type="ECO:0000256" key="2">
    <source>
        <dbReference type="ARBA" id="ARBA00008520"/>
    </source>
</evidence>
<organism evidence="7 8">
    <name type="scientific">Actinacidiphila acididurans</name>
    <dbReference type="NCBI Taxonomy" id="2784346"/>
    <lineage>
        <taxon>Bacteria</taxon>
        <taxon>Bacillati</taxon>
        <taxon>Actinomycetota</taxon>
        <taxon>Actinomycetes</taxon>
        <taxon>Kitasatosporales</taxon>
        <taxon>Streptomycetaceae</taxon>
        <taxon>Actinacidiphila</taxon>
    </lineage>
</organism>
<dbReference type="Proteomes" id="UP000749040">
    <property type="component" value="Unassembled WGS sequence"/>
</dbReference>
<dbReference type="SUPFAM" id="SSF53850">
    <property type="entry name" value="Periplasmic binding protein-like II"/>
    <property type="match status" value="1"/>
</dbReference>
<sequence>MGSEINRRNLVKRSAALGLVALPSAGLLSACASSGGDDNSSSNSSSATPTATSADNPLGVDPAKPLDVLIFKGGFGDDYAKRFEGLYSKKYPNAKVSHNATQNITGLLQPRLNGGTPPDVVDDSGNAQIKLDVLQKAGQLTDLTPLLDAPSLDDPSKKVRDTLMPGTVELGTIGGQFVTLQYVYTVFGLWYSNKLFKQHGWTAPKTWADFISLGGEIKKAGISPFAHQGKYPYYINVAIVDLAVKHGGIDWLTRLDNADETVWDDDAAKQAINAIYEIVSKNYLLPGTNGMTHIESQTAWNQYKAAFIPCGAWLENEQLKATPSDFEMTFMPMPSLPGDKLPFEAIRGGANEPFIVPKKAANVAGGLEFMRYMLSKSGATAFAQSANSLSVLKDGIGPDVQLRPGTKSTVTALTAAGTNVFNPTYLQAFSSLDVDMGNASSELMANRIKPDEWLKRTKAATVKAKKNA</sequence>
<accession>A0ABS2TX35</accession>
<evidence type="ECO:0000256" key="3">
    <source>
        <dbReference type="ARBA" id="ARBA00022448"/>
    </source>
</evidence>
<keyword evidence="3" id="KW-0813">Transport</keyword>
<dbReference type="Pfam" id="PF01547">
    <property type="entry name" value="SBP_bac_1"/>
    <property type="match status" value="1"/>
</dbReference>
<evidence type="ECO:0000313" key="8">
    <source>
        <dbReference type="Proteomes" id="UP000749040"/>
    </source>
</evidence>
<dbReference type="PROSITE" id="PS51318">
    <property type="entry name" value="TAT"/>
    <property type="match status" value="1"/>
</dbReference>
<dbReference type="EMBL" id="JADKYB010000012">
    <property type="protein sequence ID" value="MBM9507352.1"/>
    <property type="molecule type" value="Genomic_DNA"/>
</dbReference>
<protein>
    <submittedName>
        <fullName evidence="7">N-acetylglucosamine/diacetylchitobiose ABC transporter substrate-binding protein</fullName>
    </submittedName>
</protein>
<comment type="caution">
    <text evidence="7">The sequence shown here is derived from an EMBL/GenBank/DDBJ whole genome shotgun (WGS) entry which is preliminary data.</text>
</comment>
<evidence type="ECO:0000256" key="4">
    <source>
        <dbReference type="ARBA" id="ARBA00022729"/>
    </source>
</evidence>
<dbReference type="PANTHER" id="PTHR43649">
    <property type="entry name" value="ARABINOSE-BINDING PROTEIN-RELATED"/>
    <property type="match status" value="1"/>
</dbReference>
<dbReference type="InterPro" id="IPR006311">
    <property type="entry name" value="TAT_signal"/>
</dbReference>
<proteinExistence type="inferred from homology"/>
<dbReference type="PROSITE" id="PS51257">
    <property type="entry name" value="PROKAR_LIPOPROTEIN"/>
    <property type="match status" value="1"/>
</dbReference>
<dbReference type="RefSeq" id="WP_205359208.1">
    <property type="nucleotide sequence ID" value="NZ_JADKYB010000012.1"/>
</dbReference>
<evidence type="ECO:0000313" key="7">
    <source>
        <dbReference type="EMBL" id="MBM9507352.1"/>
    </source>
</evidence>
<feature type="signal peptide" evidence="6">
    <location>
        <begin position="1"/>
        <end position="32"/>
    </location>
</feature>
<dbReference type="PANTHER" id="PTHR43649:SF31">
    <property type="entry name" value="SN-GLYCEROL-3-PHOSPHATE-BINDING PERIPLASMIC PROTEIN UGPB"/>
    <property type="match status" value="1"/>
</dbReference>
<dbReference type="NCBIfam" id="TIGR03851">
    <property type="entry name" value="chitin_NgcE"/>
    <property type="match status" value="1"/>
</dbReference>
<evidence type="ECO:0000256" key="1">
    <source>
        <dbReference type="ARBA" id="ARBA00004196"/>
    </source>
</evidence>